<protein>
    <recommendedName>
        <fullName evidence="4">Protein NO VEIN C-terminal domain-containing protein</fullName>
    </recommendedName>
</protein>
<dbReference type="Proteomes" id="UP000236754">
    <property type="component" value="Unassembled WGS sequence"/>
</dbReference>
<dbReference type="AlphaFoldDB" id="A0A1H6ED07"/>
<evidence type="ECO:0008006" key="4">
    <source>
        <dbReference type="Google" id="ProtNLM"/>
    </source>
</evidence>
<evidence type="ECO:0000313" key="2">
    <source>
        <dbReference type="EMBL" id="SEG94836.1"/>
    </source>
</evidence>
<organism evidence="2 3">
    <name type="scientific">Actinacidiphila yanglinensis</name>
    <dbReference type="NCBI Taxonomy" id="310779"/>
    <lineage>
        <taxon>Bacteria</taxon>
        <taxon>Bacillati</taxon>
        <taxon>Actinomycetota</taxon>
        <taxon>Actinomycetes</taxon>
        <taxon>Kitasatosporales</taxon>
        <taxon>Streptomycetaceae</taxon>
        <taxon>Actinacidiphila</taxon>
    </lineage>
</organism>
<sequence>MGEELILTDQGWKASDDCFSGTAVLRGFRPFTFTEPGLEPLWQLLGIGEPEAEDLVDVLKEIARQDEFPASQQQVMLNALRSLRDRLASVGGPAPLAVRNKLRPLPLWTTSGWTRTRPVYAVDHPGVERALAERLPLWKPGGDVQQFTSLFALLKVIPLDVAGALVIDGQDSVPDSTLTEDFRRAVVALQDLLVRDEPELAESFSDWNWLAGLEVRIHPHLRIRLEPDGAHEPVELPVDAQIAREQGALFLRSAEALPTKPGTGTAIAALFPGQRHRVGHRWRDVWEERLADTAVETAFTSTGQQDQEDRRRLDEQLRRRQQETPATHPTPSVPASRQAPPPPLKRVPAQSLPSAPSLTTLPSRPSPSPQPAPPSSARRLVSEAAFDAPPLTVTTTGPSQPPTSDPSASGYTRTGGMSPWPSSLPLSRPGGSPPREQSAPLGYRDPDKERLALRALRRILRDQGIDLEDQRGVSGFGADALDSTGRFFEIKAHGGAVPLELSLTRAEFRRAMSEGDNYILVIASHLEKGKGTPTLRLIPDPVNRFEIELPTETRLKGVRYTGVASTVYEWPSEQ</sequence>
<dbReference type="EMBL" id="FNVU01000031">
    <property type="protein sequence ID" value="SEG94836.1"/>
    <property type="molecule type" value="Genomic_DNA"/>
</dbReference>
<feature type="compositionally biased region" description="Low complexity" evidence="1">
    <location>
        <begin position="350"/>
        <end position="363"/>
    </location>
</feature>
<name>A0A1H6ED07_9ACTN</name>
<reference evidence="2 3" key="1">
    <citation type="submission" date="2016-10" db="EMBL/GenBank/DDBJ databases">
        <authorList>
            <person name="de Groot N.N."/>
        </authorList>
    </citation>
    <scope>NUCLEOTIDE SEQUENCE [LARGE SCALE GENOMIC DNA]</scope>
    <source>
        <strain evidence="2 3">CGMCC 4.2023</strain>
    </source>
</reference>
<proteinExistence type="predicted"/>
<evidence type="ECO:0000256" key="1">
    <source>
        <dbReference type="SAM" id="MobiDB-lite"/>
    </source>
</evidence>
<feature type="compositionally biased region" description="Low complexity" evidence="1">
    <location>
        <begin position="418"/>
        <end position="435"/>
    </location>
</feature>
<feature type="compositionally biased region" description="Pro residues" evidence="1">
    <location>
        <begin position="364"/>
        <end position="374"/>
    </location>
</feature>
<keyword evidence="3" id="KW-1185">Reference proteome</keyword>
<feature type="compositionally biased region" description="Polar residues" evidence="1">
    <location>
        <begin position="324"/>
        <end position="335"/>
    </location>
</feature>
<dbReference type="OrthoDB" id="9802640at2"/>
<dbReference type="RefSeq" id="WP_160145201.1">
    <property type="nucleotide sequence ID" value="NZ_FNVU01000031.1"/>
</dbReference>
<accession>A0A1H6ED07</accession>
<feature type="region of interest" description="Disordered" evidence="1">
    <location>
        <begin position="317"/>
        <end position="446"/>
    </location>
</feature>
<evidence type="ECO:0000313" key="3">
    <source>
        <dbReference type="Proteomes" id="UP000236754"/>
    </source>
</evidence>
<gene>
    <name evidence="2" type="ORF">SAMN05216223_13138</name>
</gene>